<dbReference type="RefSeq" id="WP_098503884.1">
    <property type="nucleotide sequence ID" value="NZ_PDJQ01000001.1"/>
</dbReference>
<proteinExistence type="inferred from homology"/>
<dbReference type="InterPro" id="IPR036661">
    <property type="entry name" value="Luciferase-like_sf"/>
</dbReference>
<keyword evidence="2" id="KW-0285">Flavoprotein</keyword>
<dbReference type="SUPFAM" id="SSF51679">
    <property type="entry name" value="Bacterial luciferase-like"/>
    <property type="match status" value="1"/>
</dbReference>
<dbReference type="GO" id="GO:0004497">
    <property type="term" value="F:monooxygenase activity"/>
    <property type="evidence" value="ECO:0007669"/>
    <property type="project" value="UniProtKB-KW"/>
</dbReference>
<dbReference type="Proteomes" id="UP000223071">
    <property type="component" value="Unassembled WGS sequence"/>
</dbReference>
<feature type="domain" description="Luciferase-like" evidence="5">
    <location>
        <begin position="8"/>
        <end position="306"/>
    </location>
</feature>
<evidence type="ECO:0000256" key="1">
    <source>
        <dbReference type="ARBA" id="ARBA00010426"/>
    </source>
</evidence>
<dbReference type="EMBL" id="PDJQ01000001">
    <property type="protein sequence ID" value="PFG74500.1"/>
    <property type="molecule type" value="Genomic_DNA"/>
</dbReference>
<comment type="caution">
    <text evidence="6">The sequence shown here is derived from an EMBL/GenBank/DDBJ whole genome shotgun (WGS) entry which is preliminary data.</text>
</comment>
<dbReference type="AlphaFoldDB" id="A0A2A9HHC6"/>
<sequence>MTYRPARMRFGIFLAPFHRLGENPTVALQRDLELIDHLDRLDYDEAWFGEHHSAGWELIASPELMIAASAQRTKHIKLGTGVSSLPYHHPFMLADRMVQLDHMTRGRAMFGVGPGALTSDAYMLGIDPMTQRARMDEALGVILRLFRGEVVTMETEWFTLREARLQLAPYTHPHMPVAVASTFSPAGPVTAGKHGVGILSVAVSQPGGLISLSKTWEMAEEAATKAGKTINRDDWRLVMPIHLAERREQAFADVAEGMMRWNKEYFENTLGRPADPSNPGDVESTVARGGAIIGTPDDAIEAIERLLELSGGFGCLLGLAHEWATWEKTLHSYELWARYVAPRFQGQYERIAASQKFVADNRATIFGPNAAAIGKAFIDAGVQLPAEMLNRMQRGNV</sequence>
<evidence type="ECO:0000313" key="7">
    <source>
        <dbReference type="Proteomes" id="UP000223071"/>
    </source>
</evidence>
<comment type="similarity">
    <text evidence="1">Belongs to the bacterial luciferase oxidoreductase family.</text>
</comment>
<dbReference type="InterPro" id="IPR050766">
    <property type="entry name" value="Bact_Lucif_Oxidored"/>
</dbReference>
<dbReference type="GO" id="GO:0016705">
    <property type="term" value="F:oxidoreductase activity, acting on paired donors, with incorporation or reduction of molecular oxygen"/>
    <property type="evidence" value="ECO:0007669"/>
    <property type="project" value="InterPro"/>
</dbReference>
<accession>A0A2A9HHC6</accession>
<keyword evidence="3" id="KW-0560">Oxidoreductase</keyword>
<reference evidence="6 7" key="1">
    <citation type="submission" date="2017-09" db="EMBL/GenBank/DDBJ databases">
        <title>Sequencing the genomes of two abundant thermophiles in Great Basin hot springs: Thermocrinis jamiesonii and novel Chloroflexi Thermoflexus hugenholtzii.</title>
        <authorList>
            <person name="Hedlund B."/>
        </authorList>
    </citation>
    <scope>NUCLEOTIDE SEQUENCE [LARGE SCALE GENOMIC DNA]</scope>
    <source>
        <strain evidence="6 7">G233</strain>
    </source>
</reference>
<dbReference type="InterPro" id="IPR011251">
    <property type="entry name" value="Luciferase-like_dom"/>
</dbReference>
<dbReference type="GO" id="GO:0005829">
    <property type="term" value="C:cytosol"/>
    <property type="evidence" value="ECO:0007669"/>
    <property type="project" value="TreeGrafter"/>
</dbReference>
<protein>
    <submittedName>
        <fullName evidence="6">Limonene 1,2-monooxygenase</fullName>
    </submittedName>
</protein>
<name>A0A2A9HHC6_TEPT2</name>
<keyword evidence="4 6" id="KW-0503">Monooxygenase</keyword>
<keyword evidence="7" id="KW-1185">Reference proteome</keyword>
<evidence type="ECO:0000256" key="3">
    <source>
        <dbReference type="ARBA" id="ARBA00023002"/>
    </source>
</evidence>
<organism evidence="6 7">
    <name type="scientific">Tepidiforma thermophila (strain KCTC 52669 / CGMCC 1.13589 / G233)</name>
    <dbReference type="NCBI Taxonomy" id="2761530"/>
    <lineage>
        <taxon>Bacteria</taxon>
        <taxon>Bacillati</taxon>
        <taxon>Chloroflexota</taxon>
        <taxon>Tepidiformia</taxon>
        <taxon>Tepidiformales</taxon>
        <taxon>Tepidiformaceae</taxon>
        <taxon>Tepidiforma</taxon>
    </lineage>
</organism>
<dbReference type="PANTHER" id="PTHR30137">
    <property type="entry name" value="LUCIFERASE-LIKE MONOOXYGENASE"/>
    <property type="match status" value="1"/>
</dbReference>
<evidence type="ECO:0000313" key="6">
    <source>
        <dbReference type="EMBL" id="PFG74500.1"/>
    </source>
</evidence>
<evidence type="ECO:0000256" key="4">
    <source>
        <dbReference type="ARBA" id="ARBA00023033"/>
    </source>
</evidence>
<evidence type="ECO:0000259" key="5">
    <source>
        <dbReference type="Pfam" id="PF00296"/>
    </source>
</evidence>
<dbReference type="Pfam" id="PF00296">
    <property type="entry name" value="Bac_luciferase"/>
    <property type="match status" value="1"/>
</dbReference>
<evidence type="ECO:0000256" key="2">
    <source>
        <dbReference type="ARBA" id="ARBA00022630"/>
    </source>
</evidence>
<dbReference type="PANTHER" id="PTHR30137:SF16">
    <property type="entry name" value="BLL0895 PROTEIN"/>
    <property type="match status" value="1"/>
</dbReference>
<dbReference type="Gene3D" id="3.20.20.30">
    <property type="entry name" value="Luciferase-like domain"/>
    <property type="match status" value="1"/>
</dbReference>
<gene>
    <name evidence="6" type="ORF">A9A59_1733</name>
</gene>